<gene>
    <name evidence="5" type="ORF">NV381_15805</name>
</gene>
<dbReference type="Gene3D" id="1.10.10.60">
    <property type="entry name" value="Homeodomain-like"/>
    <property type="match status" value="2"/>
</dbReference>
<protein>
    <submittedName>
        <fullName evidence="5">AraC family transcriptional regulator</fullName>
    </submittedName>
</protein>
<dbReference type="Pfam" id="PF12833">
    <property type="entry name" value="HTH_18"/>
    <property type="match status" value="1"/>
</dbReference>
<accession>A0ABT1YL34</accession>
<dbReference type="SUPFAM" id="SSF46689">
    <property type="entry name" value="Homeodomain-like"/>
    <property type="match status" value="2"/>
</dbReference>
<dbReference type="RefSeq" id="WP_258214276.1">
    <property type="nucleotide sequence ID" value="NZ_JANQBD010000010.1"/>
</dbReference>
<evidence type="ECO:0000259" key="4">
    <source>
        <dbReference type="PROSITE" id="PS01124"/>
    </source>
</evidence>
<reference evidence="5 6" key="1">
    <citation type="submission" date="2022-08" db="EMBL/GenBank/DDBJ databases">
        <title>Paenibacillus endoradicis sp. nov., Paenibacillus radicibacter sp. nov and Paenibacillus pararadicis sp. nov., three cold-adapted plant growth-promoting bacteria isolated from root of Larix gmelinii in Great Khingan.</title>
        <authorList>
            <person name="Xue H."/>
        </authorList>
    </citation>
    <scope>NUCLEOTIDE SEQUENCE [LARGE SCALE GENOMIC DNA]</scope>
    <source>
        <strain evidence="5 6">N5-1-1-5</strain>
    </source>
</reference>
<keyword evidence="1" id="KW-0805">Transcription regulation</keyword>
<dbReference type="SMART" id="SM00342">
    <property type="entry name" value="HTH_ARAC"/>
    <property type="match status" value="1"/>
</dbReference>
<dbReference type="PANTHER" id="PTHR43280">
    <property type="entry name" value="ARAC-FAMILY TRANSCRIPTIONAL REGULATOR"/>
    <property type="match status" value="1"/>
</dbReference>
<dbReference type="InterPro" id="IPR018060">
    <property type="entry name" value="HTH_AraC"/>
</dbReference>
<evidence type="ECO:0000313" key="5">
    <source>
        <dbReference type="EMBL" id="MCR8632670.1"/>
    </source>
</evidence>
<name>A0ABT1YL34_9BACL</name>
<evidence type="ECO:0000313" key="6">
    <source>
        <dbReference type="Proteomes" id="UP001300012"/>
    </source>
</evidence>
<dbReference type="InterPro" id="IPR018062">
    <property type="entry name" value="HTH_AraC-typ_CS"/>
</dbReference>
<evidence type="ECO:0000256" key="1">
    <source>
        <dbReference type="ARBA" id="ARBA00023015"/>
    </source>
</evidence>
<keyword evidence="2" id="KW-0238">DNA-binding</keyword>
<dbReference type="InterPro" id="IPR009057">
    <property type="entry name" value="Homeodomain-like_sf"/>
</dbReference>
<dbReference type="EMBL" id="JANQBD010000010">
    <property type="protein sequence ID" value="MCR8632670.1"/>
    <property type="molecule type" value="Genomic_DNA"/>
</dbReference>
<sequence>MIRDVLGQSHVTLEPDQDREVVSLNYSINDHQYELRSFYFAQLLKGNPRAIQQFDHLMELFRVPLQKKHLIMMVIRFDDFHQALLKAKIQSRELLDLAMMNIMDETLRMEANNGCSFQYKDDTYVVLFNRMHTSTRSIRESLVHCASRITSHLLQYLNISVSIDIGLPHSDLYTLGQQYEQGVEAISAKQFYGRRTVSWSQDSRIAKQENEYQSALTLISHVSKRLEMGEYGSIQHEISQFLDQIEVDQRLAEKQVKAFCLDIVYLLLQHKRQQPLPGEVLEHRDGTALHEAILQLSSFQKVKWWMRSWLEQWLEAVSSPRQPYTEPIQKAHDYIASHFEEEMSLQKIAHMVHLNKTYLCEQFKKETGISFTDYLTRLRISRAKELILLGDYKISDLAERVGYPNSSYFTRVFKKIMGMTPLDFKQSAKHQKHLHSPAVSRSSL</sequence>
<dbReference type="PRINTS" id="PR00032">
    <property type="entry name" value="HTHARAC"/>
</dbReference>
<feature type="domain" description="HTH araC/xylS-type" evidence="4">
    <location>
        <begin position="329"/>
        <end position="427"/>
    </location>
</feature>
<dbReference type="PANTHER" id="PTHR43280:SF28">
    <property type="entry name" value="HTH-TYPE TRANSCRIPTIONAL ACTIVATOR RHAS"/>
    <property type="match status" value="1"/>
</dbReference>
<keyword evidence="6" id="KW-1185">Reference proteome</keyword>
<dbReference type="Proteomes" id="UP001300012">
    <property type="component" value="Unassembled WGS sequence"/>
</dbReference>
<keyword evidence="3" id="KW-0804">Transcription</keyword>
<dbReference type="PROSITE" id="PS00041">
    <property type="entry name" value="HTH_ARAC_FAMILY_1"/>
    <property type="match status" value="1"/>
</dbReference>
<evidence type="ECO:0000256" key="3">
    <source>
        <dbReference type="ARBA" id="ARBA00023163"/>
    </source>
</evidence>
<proteinExistence type="predicted"/>
<organism evidence="5 6">
    <name type="scientific">Paenibacillus radicis</name>
    <name type="common">ex Xue et al. 2023</name>
    <dbReference type="NCBI Taxonomy" id="2972489"/>
    <lineage>
        <taxon>Bacteria</taxon>
        <taxon>Bacillati</taxon>
        <taxon>Bacillota</taxon>
        <taxon>Bacilli</taxon>
        <taxon>Bacillales</taxon>
        <taxon>Paenibacillaceae</taxon>
        <taxon>Paenibacillus</taxon>
    </lineage>
</organism>
<evidence type="ECO:0000256" key="2">
    <source>
        <dbReference type="ARBA" id="ARBA00023125"/>
    </source>
</evidence>
<dbReference type="InterPro" id="IPR020449">
    <property type="entry name" value="Tscrpt_reg_AraC-type_HTH"/>
</dbReference>
<comment type="caution">
    <text evidence="5">The sequence shown here is derived from an EMBL/GenBank/DDBJ whole genome shotgun (WGS) entry which is preliminary data.</text>
</comment>
<dbReference type="PROSITE" id="PS01124">
    <property type="entry name" value="HTH_ARAC_FAMILY_2"/>
    <property type="match status" value="1"/>
</dbReference>